<proteinExistence type="predicted"/>
<keyword evidence="2" id="KW-1185">Reference proteome</keyword>
<dbReference type="InterPro" id="IPR010982">
    <property type="entry name" value="Lambda_DNA-bd_dom_sf"/>
</dbReference>
<dbReference type="STRING" id="887929.HMP0721_1273"/>
<gene>
    <name evidence="1" type="ORF">HMP0721_1273</name>
</gene>
<dbReference type="OrthoDB" id="1954586at2"/>
<dbReference type="eggNOG" id="ENOG502ZWCF">
    <property type="taxonomic scope" value="Bacteria"/>
</dbReference>
<evidence type="ECO:0000313" key="2">
    <source>
        <dbReference type="Proteomes" id="UP000004754"/>
    </source>
</evidence>
<reference evidence="1 2" key="1">
    <citation type="submission" date="2010-12" db="EMBL/GenBank/DDBJ databases">
        <authorList>
            <person name="Muzny D."/>
            <person name="Qin X."/>
            <person name="Deng J."/>
            <person name="Jiang H."/>
            <person name="Liu Y."/>
            <person name="Qu J."/>
            <person name="Song X.-Z."/>
            <person name="Zhang L."/>
            <person name="Thornton R."/>
            <person name="Coyle M."/>
            <person name="Francisco L."/>
            <person name="Jackson L."/>
            <person name="Javaid M."/>
            <person name="Korchina V."/>
            <person name="Kovar C."/>
            <person name="Mata R."/>
            <person name="Mathew T."/>
            <person name="Ngo R."/>
            <person name="Nguyen L."/>
            <person name="Nguyen N."/>
            <person name="Okwuonu G."/>
            <person name="Ongeri F."/>
            <person name="Pham C."/>
            <person name="Simmons D."/>
            <person name="Wilczek-Boney K."/>
            <person name="Hale W."/>
            <person name="Jakkamsetti A."/>
            <person name="Pham P."/>
            <person name="Ruth R."/>
            <person name="San Lucas F."/>
            <person name="Warren J."/>
            <person name="Zhang J."/>
            <person name="Zhao Z."/>
            <person name="Zhou C."/>
            <person name="Zhu D."/>
            <person name="Lee S."/>
            <person name="Bess C."/>
            <person name="Blankenburg K."/>
            <person name="Forbes L."/>
            <person name="Fu Q."/>
            <person name="Gubbala S."/>
            <person name="Hirani K."/>
            <person name="Jayaseelan J.C."/>
            <person name="Lara F."/>
            <person name="Munidasa M."/>
            <person name="Palculict T."/>
            <person name="Patil S."/>
            <person name="Pu L.-L."/>
            <person name="Saada N."/>
            <person name="Tang L."/>
            <person name="Weissenberger G."/>
            <person name="Zhu Y."/>
            <person name="Hemphill L."/>
            <person name="Shang Y."/>
            <person name="Youmans B."/>
            <person name="Ayvaz T."/>
            <person name="Ross M."/>
            <person name="Santibanez J."/>
            <person name="Aqrawi P."/>
            <person name="Gross S."/>
            <person name="Joshi V."/>
            <person name="Fowler G."/>
            <person name="Nazareth L."/>
            <person name="Reid J."/>
            <person name="Worley K."/>
            <person name="Petrosino J."/>
            <person name="Highlander S."/>
            <person name="Gibbs R."/>
        </authorList>
    </citation>
    <scope>NUCLEOTIDE SEQUENCE [LARGE SCALE GENOMIC DNA]</scope>
    <source>
        <strain evidence="1 2">ATCC 23263</strain>
    </source>
</reference>
<protein>
    <recommendedName>
        <fullName evidence="3">RNA polymerase sigma-70 region 4 domain-containing protein</fullName>
    </recommendedName>
</protein>
<evidence type="ECO:0000313" key="1">
    <source>
        <dbReference type="EMBL" id="EFV01879.1"/>
    </source>
</evidence>
<accession>E6MGY9</accession>
<sequence>MKSRNLKEEQAFIQKHRRYLERKKQRLIDMSGPGEMHSDRSYIDADAIHGGGGRRETYSVLIELGKIEADLKLLDKQEKDVAEQIELIEDAIAYYPKTVDKVRALKEVKGMSLKEIAEELGYSESWIRKLSALRYNNSTKE</sequence>
<dbReference type="GO" id="GO:0003677">
    <property type="term" value="F:DNA binding"/>
    <property type="evidence" value="ECO:0007669"/>
    <property type="project" value="InterPro"/>
</dbReference>
<organism evidence="1 2">
    <name type="scientific">Pseudoramibacter alactolyticus ATCC 23263</name>
    <dbReference type="NCBI Taxonomy" id="887929"/>
    <lineage>
        <taxon>Bacteria</taxon>
        <taxon>Bacillati</taxon>
        <taxon>Bacillota</taxon>
        <taxon>Clostridia</taxon>
        <taxon>Eubacteriales</taxon>
        <taxon>Eubacteriaceae</taxon>
        <taxon>Pseudoramibacter</taxon>
    </lineage>
</organism>
<dbReference type="EMBL" id="AEQN01000016">
    <property type="protein sequence ID" value="EFV01879.1"/>
    <property type="molecule type" value="Genomic_DNA"/>
</dbReference>
<dbReference type="Proteomes" id="UP000004754">
    <property type="component" value="Unassembled WGS sequence"/>
</dbReference>
<evidence type="ECO:0008006" key="3">
    <source>
        <dbReference type="Google" id="ProtNLM"/>
    </source>
</evidence>
<dbReference type="HOGENOM" id="CLU_1823668_0_0_9"/>
<name>E6MGY9_9FIRM</name>
<dbReference type="AlphaFoldDB" id="E6MGY9"/>
<comment type="caution">
    <text evidence="1">The sequence shown here is derived from an EMBL/GenBank/DDBJ whole genome shotgun (WGS) entry which is preliminary data.</text>
</comment>
<dbReference type="SUPFAM" id="SSF47413">
    <property type="entry name" value="lambda repressor-like DNA-binding domains"/>
    <property type="match status" value="1"/>
</dbReference>
<dbReference type="RefSeq" id="WP_006598696.1">
    <property type="nucleotide sequence ID" value="NZ_GL622359.1"/>
</dbReference>